<dbReference type="AlphaFoldDB" id="A0AA35G8B7"/>
<keyword evidence="7" id="KW-1185">Reference proteome</keyword>
<feature type="signal peptide" evidence="4">
    <location>
        <begin position="1"/>
        <end position="27"/>
    </location>
</feature>
<dbReference type="NCBIfam" id="NF038402">
    <property type="entry name" value="TroA_like"/>
    <property type="match status" value="1"/>
</dbReference>
<reference evidence="6" key="1">
    <citation type="submission" date="2022-03" db="EMBL/GenBank/DDBJ databases">
        <title>Complete genome sequence of Caldinitratiruptor microaerophilus.</title>
        <authorList>
            <person name="Mukaiyama R."/>
            <person name="Nishiyama T."/>
            <person name="Ueda K."/>
        </authorList>
    </citation>
    <scope>NUCLEOTIDE SEQUENCE</scope>
    <source>
        <strain evidence="6">JCM 16183</strain>
    </source>
</reference>
<organism evidence="6 7">
    <name type="scientific">Caldinitratiruptor microaerophilus</name>
    <dbReference type="NCBI Taxonomy" id="671077"/>
    <lineage>
        <taxon>Bacteria</taxon>
        <taxon>Bacillati</taxon>
        <taxon>Bacillota</taxon>
        <taxon>Clostridia</taxon>
        <taxon>Eubacteriales</taxon>
        <taxon>Symbiobacteriaceae</taxon>
        <taxon>Caldinitratiruptor</taxon>
    </lineage>
</organism>
<comment type="similarity">
    <text evidence="1">Belongs to the bacterial solute-binding protein 8 family.</text>
</comment>
<evidence type="ECO:0000313" key="6">
    <source>
        <dbReference type="EMBL" id="BDG59104.1"/>
    </source>
</evidence>
<dbReference type="PROSITE" id="PS50983">
    <property type="entry name" value="FE_B12_PBP"/>
    <property type="match status" value="1"/>
</dbReference>
<gene>
    <name evidence="6" type="ORF">caldi_01940</name>
</gene>
<sequence>MPEGMRRKSVALLAVLVAVLALVTACSGPPRPSGKDGTSGAAAQETTGAPGGGAAAEAARTSYPLTVQDDAGRTVTIRSRPERILSLAPSNTEILFAVGAGDRVVGRTDYCDYPPEAQKVPSVGGIVDPNVEKMVSLKPDVVFMIGGSEPLRQKLEGDLGMTAVVLDPKTLDEVYAKIRLVGRIVDKTAEAEQVVARMQERVAAIEARVRDIPPSERPTVFYEVWPDPLMTAGPGSFIDDLIRRAGGVNVAADAGQPWAQYSLEAVIKHDPAVILTPSAESGKALKDRARPGWEKIRAVREGRVYVLPDQNVVSRPGPRLVDGLEQIARLLHPDRFPQG</sequence>
<evidence type="ECO:0000259" key="5">
    <source>
        <dbReference type="PROSITE" id="PS50983"/>
    </source>
</evidence>
<dbReference type="Gene3D" id="3.40.50.1980">
    <property type="entry name" value="Nitrogenase molybdenum iron protein domain"/>
    <property type="match status" value="2"/>
</dbReference>
<dbReference type="InterPro" id="IPR002491">
    <property type="entry name" value="ABC_transptr_periplasmic_BD"/>
</dbReference>
<keyword evidence="2 4" id="KW-0732">Signal</keyword>
<dbReference type="GO" id="GO:0071281">
    <property type="term" value="P:cellular response to iron ion"/>
    <property type="evidence" value="ECO:0007669"/>
    <property type="project" value="TreeGrafter"/>
</dbReference>
<dbReference type="PANTHER" id="PTHR30535:SF34">
    <property type="entry name" value="MOLYBDATE-BINDING PROTEIN MOLA"/>
    <property type="match status" value="1"/>
</dbReference>
<evidence type="ECO:0000256" key="3">
    <source>
        <dbReference type="SAM" id="MobiDB-lite"/>
    </source>
</evidence>
<feature type="region of interest" description="Disordered" evidence="3">
    <location>
        <begin position="28"/>
        <end position="63"/>
    </location>
</feature>
<dbReference type="InterPro" id="IPR050902">
    <property type="entry name" value="ABC_Transporter_SBP"/>
</dbReference>
<dbReference type="KEGG" id="cmic:caldi_01940"/>
<protein>
    <submittedName>
        <fullName evidence="6">ABC transporter substrate-binding protein</fullName>
    </submittedName>
</protein>
<feature type="domain" description="Fe/B12 periplasmic-binding" evidence="5">
    <location>
        <begin position="83"/>
        <end position="335"/>
    </location>
</feature>
<dbReference type="Pfam" id="PF01497">
    <property type="entry name" value="Peripla_BP_2"/>
    <property type="match status" value="1"/>
</dbReference>
<evidence type="ECO:0000256" key="1">
    <source>
        <dbReference type="ARBA" id="ARBA00008814"/>
    </source>
</evidence>
<evidence type="ECO:0000313" key="7">
    <source>
        <dbReference type="Proteomes" id="UP001163687"/>
    </source>
</evidence>
<dbReference type="InterPro" id="IPR054828">
    <property type="entry name" value="Vit_B12_bind_prot"/>
</dbReference>
<proteinExistence type="inferred from homology"/>
<evidence type="ECO:0000256" key="4">
    <source>
        <dbReference type="SAM" id="SignalP"/>
    </source>
</evidence>
<feature type="chain" id="PRO_5041204029" evidence="4">
    <location>
        <begin position="28"/>
        <end position="339"/>
    </location>
</feature>
<evidence type="ECO:0000256" key="2">
    <source>
        <dbReference type="ARBA" id="ARBA00022729"/>
    </source>
</evidence>
<dbReference type="PANTHER" id="PTHR30535">
    <property type="entry name" value="VITAMIN B12-BINDING PROTEIN"/>
    <property type="match status" value="1"/>
</dbReference>
<name>A0AA35G8B7_9FIRM</name>
<accession>A0AA35G8B7</accession>
<dbReference type="CDD" id="cd01144">
    <property type="entry name" value="BtuF"/>
    <property type="match status" value="1"/>
</dbReference>
<dbReference type="PROSITE" id="PS51257">
    <property type="entry name" value="PROKAR_LIPOPROTEIN"/>
    <property type="match status" value="1"/>
</dbReference>
<dbReference type="SUPFAM" id="SSF53807">
    <property type="entry name" value="Helical backbone' metal receptor"/>
    <property type="match status" value="1"/>
</dbReference>
<dbReference type="Proteomes" id="UP001163687">
    <property type="component" value="Chromosome"/>
</dbReference>
<dbReference type="RefSeq" id="WP_264843220.1">
    <property type="nucleotide sequence ID" value="NZ_AP025628.1"/>
</dbReference>
<dbReference type="EMBL" id="AP025628">
    <property type="protein sequence ID" value="BDG59104.1"/>
    <property type="molecule type" value="Genomic_DNA"/>
</dbReference>